<organism evidence="11 12">
    <name type="scientific">Mycolicibacterium mucogenicum</name>
    <name type="common">Mycobacterium mucogenicum</name>
    <dbReference type="NCBI Taxonomy" id="56689"/>
    <lineage>
        <taxon>Bacteria</taxon>
        <taxon>Bacillati</taxon>
        <taxon>Actinomycetota</taxon>
        <taxon>Actinomycetes</taxon>
        <taxon>Mycobacteriales</taxon>
        <taxon>Mycobacteriaceae</taxon>
        <taxon>Mycolicibacterium</taxon>
    </lineage>
</organism>
<dbReference type="InterPro" id="IPR020556">
    <property type="entry name" value="Amidase_CS"/>
</dbReference>
<dbReference type="Gene3D" id="3.90.1300.10">
    <property type="entry name" value="Amidase signature (AS) domain"/>
    <property type="match status" value="1"/>
</dbReference>
<evidence type="ECO:0000256" key="2">
    <source>
        <dbReference type="ARBA" id="ARBA00022598"/>
    </source>
</evidence>
<dbReference type="GO" id="GO:0005524">
    <property type="term" value="F:ATP binding"/>
    <property type="evidence" value="ECO:0007669"/>
    <property type="project" value="UniProtKB-KW"/>
</dbReference>
<dbReference type="GO" id="GO:0030956">
    <property type="term" value="C:glutamyl-tRNA(Gln) amidotransferase complex"/>
    <property type="evidence" value="ECO:0007669"/>
    <property type="project" value="InterPro"/>
</dbReference>
<keyword evidence="11" id="KW-0808">Transferase</keyword>
<evidence type="ECO:0000256" key="3">
    <source>
        <dbReference type="ARBA" id="ARBA00022741"/>
    </source>
</evidence>
<dbReference type="InterPro" id="IPR036928">
    <property type="entry name" value="AS_sf"/>
</dbReference>
<dbReference type="RefSeq" id="WP_064857682.1">
    <property type="nucleotide sequence ID" value="NZ_LZSF01000037.1"/>
</dbReference>
<keyword evidence="3 8" id="KW-0547">Nucleotide-binding</keyword>
<feature type="region of interest" description="Disordered" evidence="9">
    <location>
        <begin position="134"/>
        <end position="154"/>
    </location>
</feature>
<keyword evidence="5 8" id="KW-0648">Protein biosynthesis</keyword>
<comment type="function">
    <text evidence="6 8">Allows the formation of correctly charged Gln-tRNA(Gln) through the transamidation of misacylated Glu-tRNA(Gln) in organisms which lack glutaminyl-tRNA synthetase. The reaction takes place in the presence of glutamine and ATP through an activated gamma-phospho-Glu-tRNA(Gln).</text>
</comment>
<comment type="caution">
    <text evidence="11">The sequence shown here is derived from an EMBL/GenBank/DDBJ whole genome shotgun (WGS) entry which is preliminary data.</text>
</comment>
<dbReference type="GO" id="GO:0016740">
    <property type="term" value="F:transferase activity"/>
    <property type="evidence" value="ECO:0007669"/>
    <property type="project" value="UniProtKB-KW"/>
</dbReference>
<reference evidence="11 12" key="1">
    <citation type="submission" date="2016-06" db="EMBL/GenBank/DDBJ databases">
        <authorList>
            <person name="Kjaerup R.B."/>
            <person name="Dalgaard T.S."/>
            <person name="Juul-Madsen H.R."/>
        </authorList>
    </citation>
    <scope>NUCLEOTIDE SEQUENCE [LARGE SCALE GENOMIC DNA]</scope>
    <source>
        <strain evidence="11 12">1199456.5</strain>
    </source>
</reference>
<dbReference type="PANTHER" id="PTHR11895:SF151">
    <property type="entry name" value="GLUTAMYL-TRNA(GLN) AMIDOTRANSFERASE SUBUNIT A"/>
    <property type="match status" value="1"/>
</dbReference>
<keyword evidence="2 8" id="KW-0436">Ligase</keyword>
<dbReference type="PANTHER" id="PTHR11895">
    <property type="entry name" value="TRANSAMIDASE"/>
    <property type="match status" value="1"/>
</dbReference>
<accession>A0A1A0N046</accession>
<evidence type="ECO:0000256" key="9">
    <source>
        <dbReference type="SAM" id="MobiDB-lite"/>
    </source>
</evidence>
<name>A0A1A0N046_MYCMU</name>
<gene>
    <name evidence="8" type="primary">gatA</name>
    <name evidence="11" type="ORF">A5642_11125</name>
</gene>
<dbReference type="InterPro" id="IPR004412">
    <property type="entry name" value="GatA"/>
</dbReference>
<dbReference type="AlphaFoldDB" id="A0A1A0N046"/>
<feature type="active site" description="Charge relay system" evidence="8">
    <location>
        <position position="156"/>
    </location>
</feature>
<evidence type="ECO:0000313" key="12">
    <source>
        <dbReference type="Proteomes" id="UP000093962"/>
    </source>
</evidence>
<dbReference type="OrthoDB" id="9811471at2"/>
<sequence>MSDVIRLDAATLGEKIAAGDVSATEVTQAHLDQIAATDETYHAFLHVGAQEALAAAAAVDKQVAAGEPLASPLAGVPLALKDVFTTTDAPTTAGSKILEGWRSPYDATVTARLRAAGIPILGKTNMDEFAMGSSTENSAYGPTRNPWDVNRVPGGSGGGSAAALAAFQAPLAIGTDTGGSIRQPAALTATVGVKPTYGTVSRYGLIACASSLDQGGPCARTVLDTALLHQVIAGHDPRDSTSVDAAVPDVVGAARAGATGDLKGVRIGVVKQLHTGEGYQPGVLSSFNTAVDQLTELGAEITEVDCPHFDYSLAAYYLILPSEVSSNLARFDAMRYGLRVGDDGTHSAEEVMALTRAAGFGPEVKRRIMIGTYALSSGYYDAYYNQAQRVRTLIARDLDQAYEKVDVLVTPTTPTTAFGLGEKVDDPLAMYLFDLCTLPLNLAGHCGMSVPSGLSPDDNLPVGLQIMAPALADDRLYRVGAAYEAARGALPTAV</sequence>
<feature type="active site" description="Acyl-ester intermediate" evidence="8">
    <location>
        <position position="180"/>
    </location>
</feature>
<proteinExistence type="inferred from homology"/>
<dbReference type="Pfam" id="PF01425">
    <property type="entry name" value="Amidase"/>
    <property type="match status" value="1"/>
</dbReference>
<keyword evidence="4 8" id="KW-0067">ATP-binding</keyword>
<dbReference type="SUPFAM" id="SSF75304">
    <property type="entry name" value="Amidase signature (AS) enzymes"/>
    <property type="match status" value="1"/>
</dbReference>
<evidence type="ECO:0000313" key="11">
    <source>
        <dbReference type="EMBL" id="OBA91139.1"/>
    </source>
</evidence>
<comment type="subunit">
    <text evidence="8">Heterotrimer of A, B and C subunits.</text>
</comment>
<evidence type="ECO:0000256" key="6">
    <source>
        <dbReference type="ARBA" id="ARBA00025295"/>
    </source>
</evidence>
<comment type="similarity">
    <text evidence="1 8">Belongs to the amidase family. GatA subfamily.</text>
</comment>
<dbReference type="EMBL" id="LZSF01000037">
    <property type="protein sequence ID" value="OBA91139.1"/>
    <property type="molecule type" value="Genomic_DNA"/>
</dbReference>
<dbReference type="HAMAP" id="MF_00120">
    <property type="entry name" value="GatA"/>
    <property type="match status" value="1"/>
</dbReference>
<dbReference type="EC" id="6.3.5.7" evidence="8"/>
<dbReference type="InterPro" id="IPR023631">
    <property type="entry name" value="Amidase_dom"/>
</dbReference>
<dbReference type="GO" id="GO:0050567">
    <property type="term" value="F:glutaminyl-tRNA synthase (glutamine-hydrolyzing) activity"/>
    <property type="evidence" value="ECO:0007669"/>
    <property type="project" value="UniProtKB-UniRule"/>
</dbReference>
<evidence type="ECO:0000259" key="10">
    <source>
        <dbReference type="Pfam" id="PF01425"/>
    </source>
</evidence>
<evidence type="ECO:0000256" key="8">
    <source>
        <dbReference type="HAMAP-Rule" id="MF_00120"/>
    </source>
</evidence>
<dbReference type="Proteomes" id="UP000093962">
    <property type="component" value="Unassembled WGS sequence"/>
</dbReference>
<feature type="active site" description="Charge relay system" evidence="8">
    <location>
        <position position="81"/>
    </location>
</feature>
<feature type="domain" description="Amidase" evidence="10">
    <location>
        <begin position="25"/>
        <end position="476"/>
    </location>
</feature>
<evidence type="ECO:0000256" key="5">
    <source>
        <dbReference type="ARBA" id="ARBA00022917"/>
    </source>
</evidence>
<evidence type="ECO:0000256" key="7">
    <source>
        <dbReference type="ARBA" id="ARBA00047407"/>
    </source>
</evidence>
<dbReference type="PROSITE" id="PS00571">
    <property type="entry name" value="AMIDASES"/>
    <property type="match status" value="1"/>
</dbReference>
<dbReference type="InterPro" id="IPR000120">
    <property type="entry name" value="Amidase"/>
</dbReference>
<evidence type="ECO:0000256" key="4">
    <source>
        <dbReference type="ARBA" id="ARBA00022840"/>
    </source>
</evidence>
<protein>
    <recommendedName>
        <fullName evidence="8">Glutamyl-tRNA(Gln) amidotransferase subunit A</fullName>
        <shortName evidence="8">Glu-ADT subunit A</shortName>
        <ecNumber evidence="8">6.3.5.7</ecNumber>
    </recommendedName>
</protein>
<evidence type="ECO:0000256" key="1">
    <source>
        <dbReference type="ARBA" id="ARBA00008069"/>
    </source>
</evidence>
<dbReference type="NCBIfam" id="TIGR00132">
    <property type="entry name" value="gatA"/>
    <property type="match status" value="1"/>
</dbReference>
<comment type="catalytic activity">
    <reaction evidence="7 8">
        <text>L-glutamyl-tRNA(Gln) + L-glutamine + ATP + H2O = L-glutaminyl-tRNA(Gln) + L-glutamate + ADP + phosphate + H(+)</text>
        <dbReference type="Rhea" id="RHEA:17521"/>
        <dbReference type="Rhea" id="RHEA-COMP:9681"/>
        <dbReference type="Rhea" id="RHEA-COMP:9684"/>
        <dbReference type="ChEBI" id="CHEBI:15377"/>
        <dbReference type="ChEBI" id="CHEBI:15378"/>
        <dbReference type="ChEBI" id="CHEBI:29985"/>
        <dbReference type="ChEBI" id="CHEBI:30616"/>
        <dbReference type="ChEBI" id="CHEBI:43474"/>
        <dbReference type="ChEBI" id="CHEBI:58359"/>
        <dbReference type="ChEBI" id="CHEBI:78520"/>
        <dbReference type="ChEBI" id="CHEBI:78521"/>
        <dbReference type="ChEBI" id="CHEBI:456216"/>
        <dbReference type="EC" id="6.3.5.7"/>
    </reaction>
</comment>
<dbReference type="GO" id="GO:0006412">
    <property type="term" value="P:translation"/>
    <property type="evidence" value="ECO:0007669"/>
    <property type="project" value="UniProtKB-UniRule"/>
</dbReference>